<gene>
    <name evidence="3" type="ORF">CVT25_000323</name>
</gene>
<dbReference type="STRING" id="93625.A0A409X3I3"/>
<comment type="caution">
    <text evidence="3">The sequence shown here is derived from an EMBL/GenBank/DDBJ whole genome shotgun (WGS) entry which is preliminary data.</text>
</comment>
<accession>A0A409X3I3</accession>
<dbReference type="Proteomes" id="UP000283269">
    <property type="component" value="Unassembled WGS sequence"/>
</dbReference>
<dbReference type="OrthoDB" id="3262196at2759"/>
<dbReference type="PANTHER" id="PTHR10039:SF17">
    <property type="entry name" value="FUNGAL STAND N-TERMINAL GOODBYE DOMAIN-CONTAINING PROTEIN-RELATED"/>
    <property type="match status" value="1"/>
</dbReference>
<dbReference type="PANTHER" id="PTHR10039">
    <property type="entry name" value="AMELOGENIN"/>
    <property type="match status" value="1"/>
</dbReference>
<protein>
    <recommendedName>
        <fullName evidence="2">Nephrocystin 3-like N-terminal domain-containing protein</fullName>
    </recommendedName>
</protein>
<proteinExistence type="predicted"/>
<feature type="non-terminal residue" evidence="3">
    <location>
        <position position="585"/>
    </location>
</feature>
<dbReference type="Pfam" id="PF24883">
    <property type="entry name" value="NPHP3_N"/>
    <property type="match status" value="1"/>
</dbReference>
<feature type="domain" description="Nephrocystin 3-like N-terminal" evidence="2">
    <location>
        <begin position="5"/>
        <end position="127"/>
    </location>
</feature>
<feature type="non-terminal residue" evidence="3">
    <location>
        <position position="1"/>
    </location>
</feature>
<keyword evidence="1" id="KW-0677">Repeat</keyword>
<reference evidence="3 4" key="1">
    <citation type="journal article" date="2018" name="Evol. Lett.">
        <title>Horizontal gene cluster transfer increased hallucinogenic mushroom diversity.</title>
        <authorList>
            <person name="Reynolds H.T."/>
            <person name="Vijayakumar V."/>
            <person name="Gluck-Thaler E."/>
            <person name="Korotkin H.B."/>
            <person name="Matheny P.B."/>
            <person name="Slot J.C."/>
        </authorList>
    </citation>
    <scope>NUCLEOTIDE SEQUENCE [LARGE SCALE GENOMIC DNA]</scope>
    <source>
        <strain evidence="3 4">2631</strain>
    </source>
</reference>
<organism evidence="3 4">
    <name type="scientific">Psilocybe cyanescens</name>
    <dbReference type="NCBI Taxonomy" id="93625"/>
    <lineage>
        <taxon>Eukaryota</taxon>
        <taxon>Fungi</taxon>
        <taxon>Dikarya</taxon>
        <taxon>Basidiomycota</taxon>
        <taxon>Agaricomycotina</taxon>
        <taxon>Agaricomycetes</taxon>
        <taxon>Agaricomycetidae</taxon>
        <taxon>Agaricales</taxon>
        <taxon>Agaricineae</taxon>
        <taxon>Strophariaceae</taxon>
        <taxon>Psilocybe</taxon>
    </lineage>
</organism>
<keyword evidence="4" id="KW-1185">Reference proteome</keyword>
<evidence type="ECO:0000256" key="1">
    <source>
        <dbReference type="ARBA" id="ARBA00022737"/>
    </source>
</evidence>
<dbReference type="AlphaFoldDB" id="A0A409X3I3"/>
<sequence>QEISDDSKYAGSFFFTKDAIGRGDGTKLFSTIAYQLALKFPSFRAQIDAAMLGNPTLPTKSIDIQLRYLIIEPLLCVNDWPAHNPTVIIDGLDECAGSKQMQSEILSLISEAITEHNIPLRFLIVSRPEYWISGSFEIGPLVHVTKSLCLRDDVDANWDIEKYLREGFNKIYEENFQIMSSTPRPWPPDHIIRQFVYSASGQYIYASTVLKFVGASSNFCDPREQLHILTTAGPHHASAFSDLDKLYATILSSYPRPHTMKRVLGGLLLYYGEKTIQEMLGVDSGEIQLVLRALSSLIKVSKVEYSEEFRVLEPIFGSPLVEASISFSHLSFCEFLEDESRSGGYAIDESAVETEIICAIIKLGVDIVEDNPRAERTIERIGLSTYRTMLARFLGLLPEVRLDARSIANVLEKLCESLRKIIACKPSHVAQPSHLYWFTTFVLDFLNNMELMAALDDQYWRKKHRHLLQSLTDVLTIAQTISAQQIMDRSPKNSATFAYIALYSPYYSPDVQHSIKDISELKNIGLDTIISDLQHLPDLVYLDFFDSDRGYLGYMHIGPVFSAVHHKVQGQCQENQHIGAWDPQI</sequence>
<evidence type="ECO:0000259" key="2">
    <source>
        <dbReference type="Pfam" id="PF24883"/>
    </source>
</evidence>
<evidence type="ECO:0000313" key="3">
    <source>
        <dbReference type="EMBL" id="PPQ85311.1"/>
    </source>
</evidence>
<dbReference type="InterPro" id="IPR056884">
    <property type="entry name" value="NPHP3-like_N"/>
</dbReference>
<evidence type="ECO:0000313" key="4">
    <source>
        <dbReference type="Proteomes" id="UP000283269"/>
    </source>
</evidence>
<dbReference type="InParanoid" id="A0A409X3I3"/>
<dbReference type="EMBL" id="NHYD01002734">
    <property type="protein sequence ID" value="PPQ85311.1"/>
    <property type="molecule type" value="Genomic_DNA"/>
</dbReference>
<name>A0A409X3I3_PSICY</name>